<gene>
    <name evidence="4" type="primary">tkrA</name>
    <name evidence="4" type="ORF">NCTC10702_02952</name>
</gene>
<dbReference type="SUPFAM" id="SSF51735">
    <property type="entry name" value="NAD(P)-binding Rossmann-fold domains"/>
    <property type="match status" value="1"/>
</dbReference>
<reference evidence="4 5" key="1">
    <citation type="submission" date="2018-06" db="EMBL/GenBank/DDBJ databases">
        <authorList>
            <consortium name="Pathogen Informatics"/>
            <person name="Doyle S."/>
        </authorList>
    </citation>
    <scope>NUCLEOTIDE SEQUENCE [LARGE SCALE GENOMIC DNA]</scope>
    <source>
        <strain evidence="4 5">NCTC10702</strain>
    </source>
</reference>
<dbReference type="Pfam" id="PF02826">
    <property type="entry name" value="2-Hacid_dh_C"/>
    <property type="match status" value="1"/>
</dbReference>
<dbReference type="EMBL" id="UHBY01000003">
    <property type="protein sequence ID" value="SUL36706.1"/>
    <property type="molecule type" value="Genomic_DNA"/>
</dbReference>
<feature type="domain" description="D-isomer specific 2-hydroxyacid dehydrogenase NAD-binding" evidence="3">
    <location>
        <begin position="1"/>
        <end position="61"/>
    </location>
</feature>
<dbReference type="InterPro" id="IPR006140">
    <property type="entry name" value="D-isomer_DH_NAD-bd"/>
</dbReference>
<evidence type="ECO:0000256" key="2">
    <source>
        <dbReference type="ARBA" id="ARBA00023027"/>
    </source>
</evidence>
<protein>
    <submittedName>
        <fullName evidence="4">D-isomer specific 2-hydroxyacid dehydrogenase</fullName>
        <ecNumber evidence="4">1.1.1.79</ecNumber>
    </submittedName>
</protein>
<dbReference type="EC" id="1.1.1.79" evidence="4"/>
<dbReference type="GO" id="GO:0030267">
    <property type="term" value="F:glyoxylate reductase (NADPH) activity"/>
    <property type="evidence" value="ECO:0007669"/>
    <property type="project" value="UniProtKB-EC"/>
</dbReference>
<evidence type="ECO:0000256" key="1">
    <source>
        <dbReference type="ARBA" id="ARBA00023002"/>
    </source>
</evidence>
<name>A0A380EJJ7_STAAU</name>
<evidence type="ECO:0000313" key="5">
    <source>
        <dbReference type="Proteomes" id="UP000254116"/>
    </source>
</evidence>
<dbReference type="Proteomes" id="UP000254116">
    <property type="component" value="Unassembled WGS sequence"/>
</dbReference>
<dbReference type="AlphaFoldDB" id="A0A380EJJ7"/>
<keyword evidence="2" id="KW-0520">NAD</keyword>
<dbReference type="PANTHER" id="PTHR43333:SF1">
    <property type="entry name" value="D-ISOMER SPECIFIC 2-HYDROXYACID DEHYDROGENASE NAD-BINDING DOMAIN-CONTAINING PROTEIN"/>
    <property type="match status" value="1"/>
</dbReference>
<evidence type="ECO:0000313" key="4">
    <source>
        <dbReference type="EMBL" id="SUL36706.1"/>
    </source>
</evidence>
<evidence type="ECO:0000259" key="3">
    <source>
        <dbReference type="Pfam" id="PF02826"/>
    </source>
</evidence>
<keyword evidence="1 4" id="KW-0560">Oxidoreductase</keyword>
<dbReference type="Gene3D" id="3.40.50.720">
    <property type="entry name" value="NAD(P)-binding Rossmann-like Domain"/>
    <property type="match status" value="2"/>
</dbReference>
<proteinExistence type="predicted"/>
<organism evidence="4 5">
    <name type="scientific">Staphylococcus aureus</name>
    <dbReference type="NCBI Taxonomy" id="1280"/>
    <lineage>
        <taxon>Bacteria</taxon>
        <taxon>Bacillati</taxon>
        <taxon>Bacillota</taxon>
        <taxon>Bacilli</taxon>
        <taxon>Bacillales</taxon>
        <taxon>Staphylococcaceae</taxon>
        <taxon>Staphylococcus</taxon>
    </lineage>
</organism>
<dbReference type="InterPro" id="IPR036291">
    <property type="entry name" value="NAD(P)-bd_dom_sf"/>
</dbReference>
<sequence length="100" mass="11478">MKDEALFINIGRGSIVKEALLIEVLKSKVIRHAYLDVFENEPLKPNHELYELDNVTITAHITGNDYEAKYDLLDIFKNNLVNFLNKNGLIENEVDAKKGY</sequence>
<accession>A0A380EJJ7</accession>
<dbReference type="GO" id="GO:0051287">
    <property type="term" value="F:NAD binding"/>
    <property type="evidence" value="ECO:0007669"/>
    <property type="project" value="InterPro"/>
</dbReference>
<dbReference type="PANTHER" id="PTHR43333">
    <property type="entry name" value="2-HACID_DH_C DOMAIN-CONTAINING PROTEIN"/>
    <property type="match status" value="1"/>
</dbReference>